<evidence type="ECO:0000313" key="1">
    <source>
        <dbReference type="EMBL" id="CAG8490452.1"/>
    </source>
</evidence>
<dbReference type="Proteomes" id="UP000789759">
    <property type="component" value="Unassembled WGS sequence"/>
</dbReference>
<gene>
    <name evidence="1" type="ORF">CPELLU_LOCUS1955</name>
</gene>
<dbReference type="EMBL" id="CAJVQA010000782">
    <property type="protein sequence ID" value="CAG8490452.1"/>
    <property type="molecule type" value="Genomic_DNA"/>
</dbReference>
<accession>A0A9N8WL76</accession>
<proteinExistence type="predicted"/>
<sequence>MLIKEESPEITTVNEKSEATATNESFEITFTNKKYKICLGTISKKDELIKDFDLFLAANFANTINEKDKFK</sequence>
<reference evidence="1" key="1">
    <citation type="submission" date="2021-06" db="EMBL/GenBank/DDBJ databases">
        <authorList>
            <person name="Kallberg Y."/>
            <person name="Tangrot J."/>
            <person name="Rosling A."/>
        </authorList>
    </citation>
    <scope>NUCLEOTIDE SEQUENCE</scope>
    <source>
        <strain evidence="1">FL966</strain>
    </source>
</reference>
<protein>
    <submittedName>
        <fullName evidence="1">16881_t:CDS:1</fullName>
    </submittedName>
</protein>
<evidence type="ECO:0000313" key="2">
    <source>
        <dbReference type="Proteomes" id="UP000789759"/>
    </source>
</evidence>
<name>A0A9N8WL76_9GLOM</name>
<organism evidence="1 2">
    <name type="scientific">Cetraspora pellucida</name>
    <dbReference type="NCBI Taxonomy" id="1433469"/>
    <lineage>
        <taxon>Eukaryota</taxon>
        <taxon>Fungi</taxon>
        <taxon>Fungi incertae sedis</taxon>
        <taxon>Mucoromycota</taxon>
        <taxon>Glomeromycotina</taxon>
        <taxon>Glomeromycetes</taxon>
        <taxon>Diversisporales</taxon>
        <taxon>Gigasporaceae</taxon>
        <taxon>Cetraspora</taxon>
    </lineage>
</organism>
<keyword evidence="2" id="KW-1185">Reference proteome</keyword>
<comment type="caution">
    <text evidence="1">The sequence shown here is derived from an EMBL/GenBank/DDBJ whole genome shotgun (WGS) entry which is preliminary data.</text>
</comment>
<dbReference type="AlphaFoldDB" id="A0A9N8WL76"/>